<sequence>MNTVLLTASIGAYCSNQAAFEQGLLSSEPLQDIDF</sequence>
<protein>
    <submittedName>
        <fullName evidence="1">Uncharacterized protein</fullName>
    </submittedName>
</protein>
<organism evidence="1">
    <name type="scientific">hydrothermal vent metagenome</name>
    <dbReference type="NCBI Taxonomy" id="652676"/>
    <lineage>
        <taxon>unclassified sequences</taxon>
        <taxon>metagenomes</taxon>
        <taxon>ecological metagenomes</taxon>
    </lineage>
</organism>
<dbReference type="AlphaFoldDB" id="A0A3B0W9E8"/>
<gene>
    <name evidence="1" type="ORF">MNBD_GAMMA05-876</name>
</gene>
<dbReference type="EMBL" id="UOFE01000029">
    <property type="protein sequence ID" value="VAW52558.1"/>
    <property type="molecule type" value="Genomic_DNA"/>
</dbReference>
<evidence type="ECO:0000313" key="1">
    <source>
        <dbReference type="EMBL" id="VAW52558.1"/>
    </source>
</evidence>
<proteinExistence type="predicted"/>
<name>A0A3B0W9E8_9ZZZZ</name>
<accession>A0A3B0W9E8</accession>
<reference evidence="1" key="1">
    <citation type="submission" date="2018-06" db="EMBL/GenBank/DDBJ databases">
        <authorList>
            <person name="Zhirakovskaya E."/>
        </authorList>
    </citation>
    <scope>NUCLEOTIDE SEQUENCE</scope>
</reference>